<organism evidence="12 13">
    <name type="scientific">Trichodelitschia bisporula</name>
    <dbReference type="NCBI Taxonomy" id="703511"/>
    <lineage>
        <taxon>Eukaryota</taxon>
        <taxon>Fungi</taxon>
        <taxon>Dikarya</taxon>
        <taxon>Ascomycota</taxon>
        <taxon>Pezizomycotina</taxon>
        <taxon>Dothideomycetes</taxon>
        <taxon>Dothideomycetes incertae sedis</taxon>
        <taxon>Phaeotrichales</taxon>
        <taxon>Phaeotrichaceae</taxon>
        <taxon>Trichodelitschia</taxon>
    </lineage>
</organism>
<feature type="signal peptide" evidence="11">
    <location>
        <begin position="1"/>
        <end position="29"/>
    </location>
</feature>
<dbReference type="GO" id="GO:0016020">
    <property type="term" value="C:membrane"/>
    <property type="evidence" value="ECO:0007669"/>
    <property type="project" value="InterPro"/>
</dbReference>
<feature type="active site" description="Proton donor" evidence="6">
    <location>
        <position position="287"/>
    </location>
</feature>
<dbReference type="PANTHER" id="PTHR11742">
    <property type="entry name" value="MANNOSYL-OLIGOSACCHARIDE ALPHA-1,2-MANNOSIDASE-RELATED"/>
    <property type="match status" value="1"/>
</dbReference>
<feature type="active site" evidence="6">
    <location>
        <position position="542"/>
    </location>
</feature>
<protein>
    <recommendedName>
        <fullName evidence="9">alpha-1,2-Mannosidase</fullName>
        <ecNumber evidence="9">3.2.1.-</ecNumber>
    </recommendedName>
</protein>
<name>A0A6G1HVE7_9PEZI</name>
<keyword evidence="13" id="KW-1185">Reference proteome</keyword>
<dbReference type="GO" id="GO:0005975">
    <property type="term" value="P:carbohydrate metabolic process"/>
    <property type="evidence" value="ECO:0007669"/>
    <property type="project" value="InterPro"/>
</dbReference>
<comment type="cofactor">
    <cofactor evidence="1 7">
        <name>Ca(2+)</name>
        <dbReference type="ChEBI" id="CHEBI:29108"/>
    </cofactor>
</comment>
<evidence type="ECO:0000256" key="7">
    <source>
        <dbReference type="PIRSR" id="PIRSR601382-2"/>
    </source>
</evidence>
<evidence type="ECO:0000256" key="10">
    <source>
        <dbReference type="SAM" id="MobiDB-lite"/>
    </source>
</evidence>
<dbReference type="Gene3D" id="1.50.10.10">
    <property type="match status" value="3"/>
</dbReference>
<dbReference type="PRINTS" id="PR00747">
    <property type="entry name" value="GLYHDRLASE47"/>
</dbReference>
<keyword evidence="5 8" id="KW-1015">Disulfide bond</keyword>
<evidence type="ECO:0000256" key="1">
    <source>
        <dbReference type="ARBA" id="ARBA00001913"/>
    </source>
</evidence>
<dbReference type="Pfam" id="PF01532">
    <property type="entry name" value="Glyco_hydro_47"/>
    <property type="match status" value="1"/>
</dbReference>
<feature type="active site" description="Proton donor" evidence="6">
    <location>
        <position position="664"/>
    </location>
</feature>
<feature type="region of interest" description="Disordered" evidence="10">
    <location>
        <begin position="63"/>
        <end position="120"/>
    </location>
</feature>
<gene>
    <name evidence="12" type="ORF">EJ06DRAFT_511242</name>
</gene>
<dbReference type="GO" id="GO:0005783">
    <property type="term" value="C:endoplasmic reticulum"/>
    <property type="evidence" value="ECO:0007669"/>
    <property type="project" value="TreeGrafter"/>
</dbReference>
<feature type="compositionally biased region" description="Basic and acidic residues" evidence="10">
    <location>
        <begin position="749"/>
        <end position="761"/>
    </location>
</feature>
<dbReference type="UniPathway" id="UPA00378"/>
<proteinExistence type="inferred from homology"/>
<feature type="binding site" evidence="7">
    <location>
        <position position="906"/>
    </location>
    <ligand>
        <name>Ca(2+)</name>
        <dbReference type="ChEBI" id="CHEBI:29108"/>
    </ligand>
</feature>
<feature type="active site" evidence="6">
    <location>
        <position position="820"/>
    </location>
</feature>
<evidence type="ECO:0000256" key="8">
    <source>
        <dbReference type="PIRSR" id="PIRSR601382-3"/>
    </source>
</evidence>
<sequence length="920" mass="103177">MLRFRRYRVFLVFTVVCLLAFYHLGTSPAQWESRAEHSVDVVKERLGLREKAAQEQEILKKPDIKPGIKPAPPLPTRPTTKIAPPPVPPIDKPVQNTPADLAPKPAVPAPKVPEVKEEEGRLRILPRPPPADALKDMPTEHPEGRWENDQLPLDATQIRWERPTEHFPVKSTMQLPTGTPVPIPRIQAKFKKETAAAKSDRLEKLEIIKEAFLHAWGGYKKHAWMHDELRPVSGKHHDPFSGWGATLVDSLDTMWIMGLKTEFAEALEAVDKIDFKTSRRADIPIFETTIRYLGGLIGAYDVTNHKHPVLLEKAVTLAEMMIGAFDTPNRMPDTFYQWKPTFASQPHKASTRVVLAELGSLAVEFTRLAQITKEPKYYDAVARITDALYEWQNRTQLPGLWPLYVDASGCKRKDYSSVWQGAAYDTAGDSVEVASSASRGPTEVKVAPALLFAYEPPPKVENVDKKDGSEPLDLPPPVAFDVKGTNKAKRDAPSVPEPNSIFRGRGASDVSSVPASVPECIPHGLDSPTTGSEDFTLGSMADSTYEYFPKQWVLLGGRVDTYKKMYERAIAVAKDKLFFRPMTLDGKRELLVSGTYHVTPAISEADPPTGKLSPVGSHLTCFVGGMLALGAKVFDRPADMNLAARLTDGCVWAYEMTPTGVMPEGFHAIPCADEKDCPWNETLWHDALDPPGEQKWRQQAYLRDTEYYESEVARLKAPKAVETATAEAGYGTKKESVKRQVDLDRMVHDAAGEPTPTKKTEQEEEWTPPAPATTTELVPSIPRPSKPLSHAQYAKKRIEEERFPEGITMMEDRRYILRPEALESVFYMYRTTGEPYWRTAGWKMIQAILKHTRTPLAHGIVDDVTKTIPHPGDSMESFWLAETLKYAYLLFDDEEAWSLDDWVLNTEAHLLRRPDAGRKE</sequence>
<evidence type="ECO:0000256" key="9">
    <source>
        <dbReference type="RuleBase" id="RU361193"/>
    </source>
</evidence>
<dbReference type="GO" id="GO:0004571">
    <property type="term" value="F:mannosyl-oligosaccharide 1,2-alpha-mannosidase activity"/>
    <property type="evidence" value="ECO:0007669"/>
    <property type="project" value="InterPro"/>
</dbReference>
<dbReference type="SUPFAM" id="SSF48225">
    <property type="entry name" value="Seven-hairpin glycosidases"/>
    <property type="match status" value="1"/>
</dbReference>
<feature type="region of interest" description="Disordered" evidence="10">
    <location>
        <begin position="749"/>
        <end position="793"/>
    </location>
</feature>
<dbReference type="GO" id="GO:0036503">
    <property type="term" value="P:ERAD pathway"/>
    <property type="evidence" value="ECO:0007669"/>
    <property type="project" value="UniProtKB-ARBA"/>
</dbReference>
<dbReference type="Proteomes" id="UP000799640">
    <property type="component" value="Unassembled WGS sequence"/>
</dbReference>
<comment type="pathway">
    <text evidence="2">Protein modification; protein glycosylation.</text>
</comment>
<reference evidence="12" key="1">
    <citation type="journal article" date="2020" name="Stud. Mycol.">
        <title>101 Dothideomycetes genomes: a test case for predicting lifestyles and emergence of pathogens.</title>
        <authorList>
            <person name="Haridas S."/>
            <person name="Albert R."/>
            <person name="Binder M."/>
            <person name="Bloem J."/>
            <person name="Labutti K."/>
            <person name="Salamov A."/>
            <person name="Andreopoulos B."/>
            <person name="Baker S."/>
            <person name="Barry K."/>
            <person name="Bills G."/>
            <person name="Bluhm B."/>
            <person name="Cannon C."/>
            <person name="Castanera R."/>
            <person name="Culley D."/>
            <person name="Daum C."/>
            <person name="Ezra D."/>
            <person name="Gonzalez J."/>
            <person name="Henrissat B."/>
            <person name="Kuo A."/>
            <person name="Liang C."/>
            <person name="Lipzen A."/>
            <person name="Lutzoni F."/>
            <person name="Magnuson J."/>
            <person name="Mondo S."/>
            <person name="Nolan M."/>
            <person name="Ohm R."/>
            <person name="Pangilinan J."/>
            <person name="Park H.-J."/>
            <person name="Ramirez L."/>
            <person name="Alfaro M."/>
            <person name="Sun H."/>
            <person name="Tritt A."/>
            <person name="Yoshinaga Y."/>
            <person name="Zwiers L.-H."/>
            <person name="Turgeon B."/>
            <person name="Goodwin S."/>
            <person name="Spatafora J."/>
            <person name="Crous P."/>
            <person name="Grigoriev I."/>
        </authorList>
    </citation>
    <scope>NUCLEOTIDE SEQUENCE</scope>
    <source>
        <strain evidence="12">CBS 262.69</strain>
    </source>
</reference>
<evidence type="ECO:0000313" key="13">
    <source>
        <dbReference type="Proteomes" id="UP000799640"/>
    </source>
</evidence>
<evidence type="ECO:0000256" key="3">
    <source>
        <dbReference type="ARBA" id="ARBA00007658"/>
    </source>
</evidence>
<keyword evidence="7" id="KW-0106">Calcium</keyword>
<dbReference type="EC" id="3.2.1.-" evidence="9"/>
<evidence type="ECO:0000256" key="2">
    <source>
        <dbReference type="ARBA" id="ARBA00004922"/>
    </source>
</evidence>
<evidence type="ECO:0000256" key="6">
    <source>
        <dbReference type="PIRSR" id="PIRSR601382-1"/>
    </source>
</evidence>
<keyword evidence="7" id="KW-0479">Metal-binding</keyword>
<dbReference type="OrthoDB" id="8118055at2759"/>
<dbReference type="PANTHER" id="PTHR11742:SF103">
    <property type="entry name" value="ENDOPLASMIC RETICULUM MANNOSIDASE MNL2-RELATED"/>
    <property type="match status" value="1"/>
</dbReference>
<feature type="disulfide bond" evidence="8">
    <location>
        <begin position="621"/>
        <end position="650"/>
    </location>
</feature>
<keyword evidence="11" id="KW-0732">Signal</keyword>
<evidence type="ECO:0000313" key="12">
    <source>
        <dbReference type="EMBL" id="KAF2400028.1"/>
    </source>
</evidence>
<comment type="similarity">
    <text evidence="3 9">Belongs to the glycosyl hydrolase 47 family.</text>
</comment>
<dbReference type="InterPro" id="IPR001382">
    <property type="entry name" value="Glyco_hydro_47"/>
</dbReference>
<dbReference type="EMBL" id="ML996696">
    <property type="protein sequence ID" value="KAF2400028.1"/>
    <property type="molecule type" value="Genomic_DNA"/>
</dbReference>
<evidence type="ECO:0000256" key="5">
    <source>
        <dbReference type="ARBA" id="ARBA00023157"/>
    </source>
</evidence>
<dbReference type="InterPro" id="IPR012341">
    <property type="entry name" value="6hp_glycosidase-like_sf"/>
</dbReference>
<dbReference type="GO" id="GO:0005509">
    <property type="term" value="F:calcium ion binding"/>
    <property type="evidence" value="ECO:0007669"/>
    <property type="project" value="InterPro"/>
</dbReference>
<evidence type="ECO:0000256" key="4">
    <source>
        <dbReference type="ARBA" id="ARBA00022801"/>
    </source>
</evidence>
<feature type="chain" id="PRO_5026250421" description="alpha-1,2-Mannosidase" evidence="11">
    <location>
        <begin position="30"/>
        <end position="920"/>
    </location>
</feature>
<dbReference type="InterPro" id="IPR050749">
    <property type="entry name" value="Glycosyl_Hydrolase_47"/>
</dbReference>
<accession>A0A6G1HVE7</accession>
<keyword evidence="9 12" id="KW-0326">Glycosidase</keyword>
<dbReference type="AlphaFoldDB" id="A0A6G1HVE7"/>
<evidence type="ECO:0000256" key="11">
    <source>
        <dbReference type="SAM" id="SignalP"/>
    </source>
</evidence>
<dbReference type="InterPro" id="IPR036026">
    <property type="entry name" value="Seven-hairpin_glycosidases"/>
</dbReference>
<feature type="region of interest" description="Disordered" evidence="10">
    <location>
        <begin position="461"/>
        <end position="515"/>
    </location>
</feature>
<keyword evidence="4 9" id="KW-0378">Hydrolase</keyword>